<reference evidence="8 9" key="1">
    <citation type="submission" date="2017-09" db="EMBL/GenBank/DDBJ databases">
        <title>Depth-based differentiation of microbial function through sediment-hosted aquifers and enrichment of novel symbionts in the deep terrestrial subsurface.</title>
        <authorList>
            <person name="Probst A.J."/>
            <person name="Ladd B."/>
            <person name="Jarett J.K."/>
            <person name="Geller-Mcgrath D.E."/>
            <person name="Sieber C.M."/>
            <person name="Emerson J.B."/>
            <person name="Anantharaman K."/>
            <person name="Thomas B.C."/>
            <person name="Malmstrom R."/>
            <person name="Stieglmeier M."/>
            <person name="Klingl A."/>
            <person name="Woyke T."/>
            <person name="Ryan C.M."/>
            <person name="Banfield J.F."/>
        </authorList>
    </citation>
    <scope>NUCLEOTIDE SEQUENCE [LARGE SCALE GENOMIC DNA]</scope>
    <source>
        <strain evidence="8">CG11_big_fil_rev_8_21_14_0_20_36_8</strain>
    </source>
</reference>
<comment type="caution">
    <text evidence="8">The sequence shown here is derived from an EMBL/GenBank/DDBJ whole genome shotgun (WGS) entry which is preliminary data.</text>
</comment>
<dbReference type="Proteomes" id="UP000231056">
    <property type="component" value="Unassembled WGS sequence"/>
</dbReference>
<protein>
    <recommendedName>
        <fullName evidence="4 5">Large ribosomal subunit protein uL24</fullName>
    </recommendedName>
</protein>
<dbReference type="InterPro" id="IPR057264">
    <property type="entry name" value="Ribosomal_uL24_C"/>
</dbReference>
<dbReference type="HAMAP" id="MF_01326_B">
    <property type="entry name" value="Ribosomal_uL24_B"/>
    <property type="match status" value="1"/>
</dbReference>
<evidence type="ECO:0000256" key="5">
    <source>
        <dbReference type="HAMAP-Rule" id="MF_01326"/>
    </source>
</evidence>
<dbReference type="Pfam" id="PF17136">
    <property type="entry name" value="ribosomal_L24"/>
    <property type="match status" value="1"/>
</dbReference>
<accession>A0A2M6IV98</accession>
<comment type="similarity">
    <text evidence="1 5 6">Belongs to the universal ribosomal protein uL24 family.</text>
</comment>
<dbReference type="PROSITE" id="PS01108">
    <property type="entry name" value="RIBOSOMAL_L24"/>
    <property type="match status" value="1"/>
</dbReference>
<dbReference type="GO" id="GO:0019843">
    <property type="term" value="F:rRNA binding"/>
    <property type="evidence" value="ECO:0007669"/>
    <property type="project" value="UniProtKB-UniRule"/>
</dbReference>
<sequence>MKIIKGDTISVIAGKDKGREGKVERVYPKSERVLIENINMFKKHVKKTEETPQGGIIEISRPLRASNVMIICPKCKKPSKMKFDRVDGKKVRVCKKCKKQL</sequence>
<feature type="domain" description="KOW" evidence="7">
    <location>
        <begin position="2"/>
        <end position="29"/>
    </location>
</feature>
<dbReference type="GO" id="GO:0005840">
    <property type="term" value="C:ribosome"/>
    <property type="evidence" value="ECO:0007669"/>
    <property type="project" value="UniProtKB-KW"/>
</dbReference>
<dbReference type="PANTHER" id="PTHR12903">
    <property type="entry name" value="MITOCHONDRIAL RIBOSOMAL PROTEIN L24"/>
    <property type="match status" value="1"/>
</dbReference>
<evidence type="ECO:0000313" key="8">
    <source>
        <dbReference type="EMBL" id="PIQ73846.1"/>
    </source>
</evidence>
<dbReference type="GO" id="GO:1990904">
    <property type="term" value="C:ribonucleoprotein complex"/>
    <property type="evidence" value="ECO:0007669"/>
    <property type="project" value="UniProtKB-KW"/>
</dbReference>
<dbReference type="InterPro" id="IPR005824">
    <property type="entry name" value="KOW"/>
</dbReference>
<evidence type="ECO:0000256" key="2">
    <source>
        <dbReference type="ARBA" id="ARBA00022980"/>
    </source>
</evidence>
<evidence type="ECO:0000256" key="1">
    <source>
        <dbReference type="ARBA" id="ARBA00010618"/>
    </source>
</evidence>
<keyword evidence="2 5" id="KW-0689">Ribosomal protein</keyword>
<evidence type="ECO:0000259" key="7">
    <source>
        <dbReference type="SMART" id="SM00739"/>
    </source>
</evidence>
<dbReference type="InterPro" id="IPR005825">
    <property type="entry name" value="Ribosomal_uL24_CS"/>
</dbReference>
<proteinExistence type="inferred from homology"/>
<dbReference type="Pfam" id="PF00467">
    <property type="entry name" value="KOW"/>
    <property type="match status" value="1"/>
</dbReference>
<comment type="subunit">
    <text evidence="5">Part of the 50S ribosomal subunit.</text>
</comment>
<dbReference type="Gene3D" id="2.30.30.30">
    <property type="match status" value="1"/>
</dbReference>
<dbReference type="InterPro" id="IPR041988">
    <property type="entry name" value="Ribosomal_uL24_KOW"/>
</dbReference>
<name>A0A2M6IV98_9BACT</name>
<dbReference type="GO" id="GO:0006412">
    <property type="term" value="P:translation"/>
    <property type="evidence" value="ECO:0007669"/>
    <property type="project" value="UniProtKB-UniRule"/>
</dbReference>
<dbReference type="EMBL" id="PCVM01000006">
    <property type="protein sequence ID" value="PIQ73846.1"/>
    <property type="molecule type" value="Genomic_DNA"/>
</dbReference>
<dbReference type="AlphaFoldDB" id="A0A2M6IV98"/>
<dbReference type="SMART" id="SM00739">
    <property type="entry name" value="KOW"/>
    <property type="match status" value="1"/>
</dbReference>
<dbReference type="SUPFAM" id="SSF50104">
    <property type="entry name" value="Translation proteins SH3-like domain"/>
    <property type="match status" value="1"/>
</dbReference>
<evidence type="ECO:0000313" key="9">
    <source>
        <dbReference type="Proteomes" id="UP000231056"/>
    </source>
</evidence>
<dbReference type="NCBIfam" id="TIGR01079">
    <property type="entry name" value="rplX_bact"/>
    <property type="match status" value="1"/>
</dbReference>
<keyword evidence="3 5" id="KW-0687">Ribonucleoprotein</keyword>
<dbReference type="GO" id="GO:0003735">
    <property type="term" value="F:structural constituent of ribosome"/>
    <property type="evidence" value="ECO:0007669"/>
    <property type="project" value="InterPro"/>
</dbReference>
<comment type="function">
    <text evidence="5">One of the proteins that surrounds the polypeptide exit tunnel on the outside of the subunit.</text>
</comment>
<dbReference type="CDD" id="cd06089">
    <property type="entry name" value="KOW_RPL26"/>
    <property type="match status" value="1"/>
</dbReference>
<dbReference type="InterPro" id="IPR014722">
    <property type="entry name" value="Rib_uL2_dom2"/>
</dbReference>
<evidence type="ECO:0000256" key="6">
    <source>
        <dbReference type="RuleBase" id="RU003477"/>
    </source>
</evidence>
<keyword evidence="5" id="KW-0699">rRNA-binding</keyword>
<dbReference type="InterPro" id="IPR008991">
    <property type="entry name" value="Translation_prot_SH3-like_sf"/>
</dbReference>
<evidence type="ECO:0000256" key="3">
    <source>
        <dbReference type="ARBA" id="ARBA00023274"/>
    </source>
</evidence>
<keyword evidence="5" id="KW-0694">RNA-binding</keyword>
<gene>
    <name evidence="5" type="primary">rplX</name>
    <name evidence="8" type="ORF">COV58_00300</name>
</gene>
<comment type="function">
    <text evidence="5">One of two assembly initiator proteins, it binds directly to the 5'-end of the 23S rRNA, where it nucleates assembly of the 50S subunit.</text>
</comment>
<dbReference type="InterPro" id="IPR003256">
    <property type="entry name" value="Ribosomal_uL24"/>
</dbReference>
<organism evidence="8 9">
    <name type="scientific">Candidatus Roizmanbacteria bacterium CG11_big_fil_rev_8_21_14_0_20_36_8</name>
    <dbReference type="NCBI Taxonomy" id="1974856"/>
    <lineage>
        <taxon>Bacteria</taxon>
        <taxon>Candidatus Roizmaniibacteriota</taxon>
    </lineage>
</organism>
<evidence type="ECO:0000256" key="4">
    <source>
        <dbReference type="ARBA" id="ARBA00035206"/>
    </source>
</evidence>